<keyword evidence="2" id="KW-0677">Repeat</keyword>
<dbReference type="Proteomes" id="UP000035444">
    <property type="component" value="Unassembled WGS sequence"/>
</dbReference>
<dbReference type="InterPro" id="IPR046348">
    <property type="entry name" value="SIS_dom_sf"/>
</dbReference>
<evidence type="ECO:0000313" key="5">
    <source>
        <dbReference type="Proteomes" id="UP000035444"/>
    </source>
</evidence>
<organism evidence="4 5">
    <name type="scientific">Kiloniella spongiae</name>
    <dbReference type="NCBI Taxonomy" id="1489064"/>
    <lineage>
        <taxon>Bacteria</taxon>
        <taxon>Pseudomonadati</taxon>
        <taxon>Pseudomonadota</taxon>
        <taxon>Alphaproteobacteria</taxon>
        <taxon>Rhodospirillales</taxon>
        <taxon>Kiloniellaceae</taxon>
        <taxon>Kiloniella</taxon>
    </lineage>
</organism>
<evidence type="ECO:0000256" key="2">
    <source>
        <dbReference type="ARBA" id="ARBA00022737"/>
    </source>
</evidence>
<accession>A0A0H2MFZ0</accession>
<sequence length="343" mass="37211">MIKTMSLMAKETAETPAVISRQLRANRDVLEDLSRRIREKKFRFIATCARGSSDHACAFAKYVLEIGTGLPVVSFAPSVSTLYGGALKLQDSLFIAVSQSGRSPDLVQATQQAKDQGAFVLCICNDATSPLVALADCFLPLHAGPENSVAATKSYIASLTALLQLSAIWNFDSGLLPALEKLPDQLDRGLSADWSEPVELLATSSNLFTVGRGPGFGIALESALKFKETSYIHAEAFSAAEVKHGPMSLVADGYPVLLFRQRDQSWDSVGELAENFREKGGAVFTAQEGSLSKGILPIETNIHPFCQLPVMIQSFYVMAEKITQMRGLDPDNPRHLKKVTETV</sequence>
<dbReference type="OrthoDB" id="9761808at2"/>
<evidence type="ECO:0000313" key="4">
    <source>
        <dbReference type="EMBL" id="KLN61141.1"/>
    </source>
</evidence>
<dbReference type="Pfam" id="PF01380">
    <property type="entry name" value="SIS"/>
    <property type="match status" value="2"/>
</dbReference>
<protein>
    <submittedName>
        <fullName evidence="4">Iron dicitrate transport regulator FecR</fullName>
    </submittedName>
</protein>
<dbReference type="GO" id="GO:0008483">
    <property type="term" value="F:transaminase activity"/>
    <property type="evidence" value="ECO:0007669"/>
    <property type="project" value="UniProtKB-KW"/>
</dbReference>
<dbReference type="InterPro" id="IPR035466">
    <property type="entry name" value="GlmS/AgaS_SIS"/>
</dbReference>
<dbReference type="PANTHER" id="PTHR10937">
    <property type="entry name" value="GLUCOSAMINE--FRUCTOSE-6-PHOSPHATE AMINOTRANSFERASE, ISOMERIZING"/>
    <property type="match status" value="1"/>
</dbReference>
<dbReference type="PATRIC" id="fig|1489064.4.peg.2908"/>
<dbReference type="AlphaFoldDB" id="A0A0H2MFZ0"/>
<reference evidence="4 5" key="1">
    <citation type="submission" date="2015-03" db="EMBL/GenBank/DDBJ databases">
        <title>Genome Sequence of Kiloniella spongiae MEBiC09566, isolated from a marine sponge.</title>
        <authorList>
            <person name="Shao Z."/>
            <person name="Wang L."/>
            <person name="Li X."/>
        </authorList>
    </citation>
    <scope>NUCLEOTIDE SEQUENCE [LARGE SCALE GENOMIC DNA]</scope>
    <source>
        <strain evidence="4 5">MEBiC09566</strain>
    </source>
</reference>
<dbReference type="PANTHER" id="PTHR10937:SF8">
    <property type="entry name" value="AMINOTRANSFERASE-RELATED"/>
    <property type="match status" value="1"/>
</dbReference>
<dbReference type="STRING" id="1489064.WH96_08220"/>
<proteinExistence type="predicted"/>
<comment type="caution">
    <text evidence="4">The sequence shown here is derived from an EMBL/GenBank/DDBJ whole genome shotgun (WGS) entry which is preliminary data.</text>
</comment>
<evidence type="ECO:0000259" key="3">
    <source>
        <dbReference type="PROSITE" id="PS51464"/>
    </source>
</evidence>
<gene>
    <name evidence="4" type="ORF">WH96_08220</name>
</gene>
<keyword evidence="1" id="KW-0808">Transferase</keyword>
<keyword evidence="5" id="KW-1185">Reference proteome</keyword>
<keyword evidence="1" id="KW-0032">Aminotransferase</keyword>
<dbReference type="CDD" id="cd05008">
    <property type="entry name" value="SIS_GlmS_GlmD_1"/>
    <property type="match status" value="1"/>
</dbReference>
<dbReference type="InterPro" id="IPR001347">
    <property type="entry name" value="SIS_dom"/>
</dbReference>
<dbReference type="Gene3D" id="3.40.50.10490">
    <property type="entry name" value="Glucose-6-phosphate isomerase like protein, domain 1"/>
    <property type="match status" value="2"/>
</dbReference>
<dbReference type="GO" id="GO:1901135">
    <property type="term" value="P:carbohydrate derivative metabolic process"/>
    <property type="evidence" value="ECO:0007669"/>
    <property type="project" value="InterPro"/>
</dbReference>
<dbReference type="CDD" id="cd05009">
    <property type="entry name" value="SIS_GlmS_GlmD_2"/>
    <property type="match status" value="1"/>
</dbReference>
<dbReference type="GO" id="GO:0097367">
    <property type="term" value="F:carbohydrate derivative binding"/>
    <property type="evidence" value="ECO:0007669"/>
    <property type="project" value="InterPro"/>
</dbReference>
<dbReference type="EMBL" id="LAQL01000005">
    <property type="protein sequence ID" value="KLN61141.1"/>
    <property type="molecule type" value="Genomic_DNA"/>
</dbReference>
<feature type="domain" description="SIS" evidence="3">
    <location>
        <begin position="197"/>
        <end position="328"/>
    </location>
</feature>
<evidence type="ECO:0000256" key="1">
    <source>
        <dbReference type="ARBA" id="ARBA00022576"/>
    </source>
</evidence>
<feature type="domain" description="SIS" evidence="3">
    <location>
        <begin position="33"/>
        <end position="181"/>
    </location>
</feature>
<dbReference type="InterPro" id="IPR035490">
    <property type="entry name" value="GlmS/FrlB_SIS"/>
</dbReference>
<name>A0A0H2MFZ0_9PROT</name>
<dbReference type="SUPFAM" id="SSF53697">
    <property type="entry name" value="SIS domain"/>
    <property type="match status" value="1"/>
</dbReference>
<dbReference type="PROSITE" id="PS51464">
    <property type="entry name" value="SIS"/>
    <property type="match status" value="2"/>
</dbReference>
<dbReference type="RefSeq" id="WP_047763690.1">
    <property type="nucleotide sequence ID" value="NZ_LAQL01000005.1"/>
</dbReference>